<accession>A0A9P4YBY6</accession>
<evidence type="ECO:0000313" key="3">
    <source>
        <dbReference type="Proteomes" id="UP000803844"/>
    </source>
</evidence>
<feature type="compositionally biased region" description="Acidic residues" evidence="1">
    <location>
        <begin position="452"/>
        <end position="477"/>
    </location>
</feature>
<feature type="compositionally biased region" description="Basic and acidic residues" evidence="1">
    <location>
        <begin position="7"/>
        <end position="19"/>
    </location>
</feature>
<dbReference type="AlphaFoldDB" id="A0A9P4YBY6"/>
<feature type="compositionally biased region" description="Gly residues" evidence="1">
    <location>
        <begin position="36"/>
        <end position="46"/>
    </location>
</feature>
<feature type="compositionally biased region" description="Basic and acidic residues" evidence="1">
    <location>
        <begin position="136"/>
        <end position="150"/>
    </location>
</feature>
<dbReference type="InterPro" id="IPR018822">
    <property type="entry name" value="UPF0646"/>
</dbReference>
<sequence>MEAAAEEPPHHTPDQEIGHGNDLNDTTQDDEFDFEIGGGDDLGGLGEADTARDDLTNPPDNVEAQNGDSYTLNPQEGVPPASNVESDHDAGLEFGHEAVDLAISDFDAYAGQDEYAQDAHDGGLGEPEAVDQDENQDGRTKEEDGSHEGVDYEETAGEFEGLDPVELDLETTHDLLNAATSVDGIQKGVGSQEPAHDTDPIEDRAEARIDTVQDAQYLAETADDGERAETLIDGDHPQDASVAGEAEGSNVNSDADTSLAVDYHTTEVADTSLNESNWDTEDLEGDKDLNSNVFPNVTVSYQKQEYFLFGGAADEDPNTYFLSDVDLLQQPLSEFLSNIRDVISSEVESDQEIFLQVDGLGLEFGESTTQDFLDQTTFAQIIEVNKKLVQHDGGSRSPELFVYLSTRSNPLHRFADLVEGADEGRGLSHFEKYYEDASGNASATNEAGPEGLSDDLISDDLSLDDAEDDEGEAAMDEAAEHYEVEQRRNPFQVVEDPEQSTVDASGSGSAEEDTAEYDADALDPEEAHIFDAVVNAGSALETTDGHEISVADIIEDDASAAGHLDAQVLEVMHEVERQNGDGLSAGSENREMTHEAETLVDLSQEGQEGVDANTAEDDDYLDLGNEGDLLEPANYTDTSNGAAIHNDTSRQVSDNSSATATLDGEDSAHGEDAAMAQGSAYPTNGPTQTDLGTFSNDVDEIDWNHDEDDEIGVAHPNPTNLSPSSLSAKRSRQADEVVDGPGDENAAKRRRT</sequence>
<feature type="region of interest" description="Disordered" evidence="1">
    <location>
        <begin position="614"/>
        <end position="752"/>
    </location>
</feature>
<feature type="compositionally biased region" description="Polar residues" evidence="1">
    <location>
        <begin position="499"/>
        <end position="508"/>
    </location>
</feature>
<keyword evidence="3" id="KW-1185">Reference proteome</keyword>
<feature type="compositionally biased region" description="Basic and acidic residues" evidence="1">
    <location>
        <begin position="85"/>
        <end position="96"/>
    </location>
</feature>
<evidence type="ECO:0000313" key="2">
    <source>
        <dbReference type="EMBL" id="KAF3770067.1"/>
    </source>
</evidence>
<reference evidence="2" key="1">
    <citation type="journal article" date="2020" name="Phytopathology">
        <title>Genome sequence of the chestnut blight fungus Cryphonectria parasitica EP155: A fundamental resource for an archetypical invasive plant pathogen.</title>
        <authorList>
            <person name="Crouch J.A."/>
            <person name="Dawe A."/>
            <person name="Aerts A."/>
            <person name="Barry K."/>
            <person name="Churchill A.C.L."/>
            <person name="Grimwood J."/>
            <person name="Hillman B."/>
            <person name="Milgroom M.G."/>
            <person name="Pangilinan J."/>
            <person name="Smith M."/>
            <person name="Salamov A."/>
            <person name="Schmutz J."/>
            <person name="Yadav J."/>
            <person name="Grigoriev I.V."/>
            <person name="Nuss D."/>
        </authorList>
    </citation>
    <scope>NUCLEOTIDE SEQUENCE</scope>
    <source>
        <strain evidence="2">EP155</strain>
    </source>
</reference>
<protein>
    <submittedName>
        <fullName evidence="2">Uncharacterized protein</fullName>
    </submittedName>
</protein>
<dbReference type="Proteomes" id="UP000803844">
    <property type="component" value="Unassembled WGS sequence"/>
</dbReference>
<feature type="region of interest" description="Disordered" evidence="1">
    <location>
        <begin position="1"/>
        <end position="96"/>
    </location>
</feature>
<feature type="compositionally biased region" description="Polar residues" evidence="1">
    <location>
        <begin position="63"/>
        <end position="74"/>
    </location>
</feature>
<dbReference type="RefSeq" id="XP_040781028.1">
    <property type="nucleotide sequence ID" value="XM_040919993.1"/>
</dbReference>
<feature type="compositionally biased region" description="Acidic residues" evidence="1">
    <location>
        <begin position="697"/>
        <end position="711"/>
    </location>
</feature>
<name>A0A9P4YBY6_CRYP1</name>
<proteinExistence type="predicted"/>
<feature type="compositionally biased region" description="Low complexity" evidence="1">
    <location>
        <begin position="716"/>
        <end position="727"/>
    </location>
</feature>
<evidence type="ECO:0000256" key="1">
    <source>
        <dbReference type="SAM" id="MobiDB-lite"/>
    </source>
</evidence>
<feature type="compositionally biased region" description="Basic and acidic residues" evidence="1">
    <location>
        <begin position="478"/>
        <end position="488"/>
    </location>
</feature>
<feature type="region of interest" description="Disordered" evidence="1">
    <location>
        <begin position="112"/>
        <end position="200"/>
    </location>
</feature>
<dbReference type="Pfam" id="PF10336">
    <property type="entry name" value="DUF2420"/>
    <property type="match status" value="1"/>
</dbReference>
<feature type="compositionally biased region" description="Acidic residues" evidence="1">
    <location>
        <begin position="151"/>
        <end position="169"/>
    </location>
</feature>
<organism evidence="2 3">
    <name type="scientific">Cryphonectria parasitica (strain ATCC 38755 / EP155)</name>
    <dbReference type="NCBI Taxonomy" id="660469"/>
    <lineage>
        <taxon>Eukaryota</taxon>
        <taxon>Fungi</taxon>
        <taxon>Dikarya</taxon>
        <taxon>Ascomycota</taxon>
        <taxon>Pezizomycotina</taxon>
        <taxon>Sordariomycetes</taxon>
        <taxon>Sordariomycetidae</taxon>
        <taxon>Diaporthales</taxon>
        <taxon>Cryphonectriaceae</taxon>
        <taxon>Cryphonectria-Endothia species complex</taxon>
        <taxon>Cryphonectria</taxon>
    </lineage>
</organism>
<gene>
    <name evidence="2" type="ORF">M406DRAFT_325539</name>
</gene>
<dbReference type="OrthoDB" id="5339076at2759"/>
<feature type="region of interest" description="Disordered" evidence="1">
    <location>
        <begin position="230"/>
        <end position="254"/>
    </location>
</feature>
<dbReference type="GeneID" id="63837122"/>
<comment type="caution">
    <text evidence="2">The sequence shown here is derived from an EMBL/GenBank/DDBJ whole genome shotgun (WGS) entry which is preliminary data.</text>
</comment>
<feature type="compositionally biased region" description="Polar residues" evidence="1">
    <location>
        <begin position="649"/>
        <end position="660"/>
    </location>
</feature>
<feature type="region of interest" description="Disordered" evidence="1">
    <location>
        <begin position="439"/>
        <end position="517"/>
    </location>
</feature>
<dbReference type="EMBL" id="MU032344">
    <property type="protein sequence ID" value="KAF3770067.1"/>
    <property type="molecule type" value="Genomic_DNA"/>
</dbReference>
<feature type="compositionally biased region" description="Polar residues" evidence="1">
    <location>
        <begin position="680"/>
        <end position="696"/>
    </location>
</feature>